<dbReference type="GO" id="GO:0000126">
    <property type="term" value="C:transcription factor TFIIIB complex"/>
    <property type="evidence" value="ECO:0007669"/>
    <property type="project" value="TreeGrafter"/>
</dbReference>
<dbReference type="InParanoid" id="A0A067N6H5"/>
<protein>
    <recommendedName>
        <fullName evidence="2">Myb-like domain-containing protein</fullName>
    </recommendedName>
</protein>
<accession>A0A067N6H5</accession>
<feature type="compositionally biased region" description="Low complexity" evidence="1">
    <location>
        <begin position="148"/>
        <end position="159"/>
    </location>
</feature>
<dbReference type="SMART" id="SM00717">
    <property type="entry name" value="SANT"/>
    <property type="match status" value="1"/>
</dbReference>
<feature type="domain" description="Myb-like" evidence="2">
    <location>
        <begin position="234"/>
        <end position="282"/>
    </location>
</feature>
<name>A0A067N6H5_BOTB1</name>
<evidence type="ECO:0000313" key="3">
    <source>
        <dbReference type="EMBL" id="KDQ19732.1"/>
    </source>
</evidence>
<dbReference type="HOGENOM" id="CLU_688857_0_0_1"/>
<dbReference type="AlphaFoldDB" id="A0A067N6H5"/>
<dbReference type="Proteomes" id="UP000027195">
    <property type="component" value="Unassembled WGS sequence"/>
</dbReference>
<dbReference type="InterPro" id="IPR009057">
    <property type="entry name" value="Homeodomain-like_sf"/>
</dbReference>
<dbReference type="InterPro" id="IPR001005">
    <property type="entry name" value="SANT/Myb"/>
</dbReference>
<dbReference type="Gene3D" id="1.10.10.60">
    <property type="entry name" value="Homeodomain-like"/>
    <property type="match status" value="1"/>
</dbReference>
<feature type="region of interest" description="Disordered" evidence="1">
    <location>
        <begin position="1"/>
        <end position="121"/>
    </location>
</feature>
<evidence type="ECO:0000313" key="4">
    <source>
        <dbReference type="Proteomes" id="UP000027195"/>
    </source>
</evidence>
<dbReference type="PANTHER" id="PTHR22929:SF0">
    <property type="entry name" value="TRANSCRIPTION FACTOR TFIIIB COMPONENT B'' HOMOLOG"/>
    <property type="match status" value="1"/>
</dbReference>
<proteinExistence type="predicted"/>
<reference evidence="4" key="1">
    <citation type="journal article" date="2014" name="Proc. Natl. Acad. Sci. U.S.A.">
        <title>Extensive sampling of basidiomycete genomes demonstrates inadequacy of the white-rot/brown-rot paradigm for wood decay fungi.</title>
        <authorList>
            <person name="Riley R."/>
            <person name="Salamov A.A."/>
            <person name="Brown D.W."/>
            <person name="Nagy L.G."/>
            <person name="Floudas D."/>
            <person name="Held B.W."/>
            <person name="Levasseur A."/>
            <person name="Lombard V."/>
            <person name="Morin E."/>
            <person name="Otillar R."/>
            <person name="Lindquist E.A."/>
            <person name="Sun H."/>
            <person name="LaButti K.M."/>
            <person name="Schmutz J."/>
            <person name="Jabbour D."/>
            <person name="Luo H."/>
            <person name="Baker S.E."/>
            <person name="Pisabarro A.G."/>
            <person name="Walton J.D."/>
            <person name="Blanchette R.A."/>
            <person name="Henrissat B."/>
            <person name="Martin F."/>
            <person name="Cullen D."/>
            <person name="Hibbett D.S."/>
            <person name="Grigoriev I.V."/>
        </authorList>
    </citation>
    <scope>NUCLEOTIDE SEQUENCE [LARGE SCALE GENOMIC DNA]</scope>
    <source>
        <strain evidence="4">FD-172 SS1</strain>
    </source>
</reference>
<organism evidence="3 4">
    <name type="scientific">Botryobasidium botryosum (strain FD-172 SS1)</name>
    <dbReference type="NCBI Taxonomy" id="930990"/>
    <lineage>
        <taxon>Eukaryota</taxon>
        <taxon>Fungi</taxon>
        <taxon>Dikarya</taxon>
        <taxon>Basidiomycota</taxon>
        <taxon>Agaricomycotina</taxon>
        <taxon>Agaricomycetes</taxon>
        <taxon>Cantharellales</taxon>
        <taxon>Botryobasidiaceae</taxon>
        <taxon>Botryobasidium</taxon>
    </lineage>
</organism>
<evidence type="ECO:0000259" key="2">
    <source>
        <dbReference type="SMART" id="SM00717"/>
    </source>
</evidence>
<feature type="compositionally biased region" description="Basic and acidic residues" evidence="1">
    <location>
        <begin position="104"/>
        <end position="121"/>
    </location>
</feature>
<dbReference type="OrthoDB" id="272624at2759"/>
<dbReference type="GO" id="GO:0001156">
    <property type="term" value="F:TFIIIC-class transcription factor complex binding"/>
    <property type="evidence" value="ECO:0007669"/>
    <property type="project" value="TreeGrafter"/>
</dbReference>
<evidence type="ECO:0000256" key="1">
    <source>
        <dbReference type="SAM" id="MobiDB-lite"/>
    </source>
</evidence>
<feature type="region of interest" description="Disordered" evidence="1">
    <location>
        <begin position="148"/>
        <end position="184"/>
    </location>
</feature>
<gene>
    <name evidence="3" type="ORF">BOTBODRAFT_27156</name>
</gene>
<dbReference type="STRING" id="930990.A0A067N6H5"/>
<sequence length="400" mass="43287">MAETRAQKAKPSSGKATSASAKSKKRSRAPENGDPKPATKRGRKTKAAASTGDGENGADAEAAEIDHELEDAEAAKRTYDPMTTTMSALTRDAPIGRALSTRLDTIRGHQESQEKSREYSARRKALIKAGKKGSDVYDPDEHGPAALEAAAAAAAQARAKAAEENDEDEDDISNLRESDTAPQLRVASNGSIELDELALTVDLVASVPEANYQLVVEDEKRKFVNTGTHSKKIRGLRWGGEETANFYHYLAMYGTDFESISRLMPNRTRDEVKNKFNAEDKKNCALVTATLMKKVPINLEEHSRLTGVDLSGPPPEIRAPERPVMGATEDDANTENTGRKSSRTPRPADKNNSGEEIIGSLSDDDGEDSPSRAPFAFNERESASPPPLDELIRGSQPGSR</sequence>
<feature type="compositionally biased region" description="Low complexity" evidence="1">
    <location>
        <begin position="9"/>
        <end position="21"/>
    </location>
</feature>
<keyword evidence="4" id="KW-1185">Reference proteome</keyword>
<dbReference type="InterPro" id="IPR039467">
    <property type="entry name" value="TFIIIB_B''_Myb"/>
</dbReference>
<dbReference type="SUPFAM" id="SSF46689">
    <property type="entry name" value="Homeodomain-like"/>
    <property type="match status" value="1"/>
</dbReference>
<dbReference type="Pfam" id="PF15963">
    <property type="entry name" value="Myb_DNA-bind_7"/>
    <property type="match status" value="1"/>
</dbReference>
<dbReference type="PANTHER" id="PTHR22929">
    <property type="entry name" value="RNA POLYMERASE III TRANSCRIPTION INITIATION FACTOR B"/>
    <property type="match status" value="1"/>
</dbReference>
<feature type="compositionally biased region" description="Acidic residues" evidence="1">
    <location>
        <begin position="56"/>
        <end position="72"/>
    </location>
</feature>
<feature type="region of interest" description="Disordered" evidence="1">
    <location>
        <begin position="305"/>
        <end position="400"/>
    </location>
</feature>
<dbReference type="CDD" id="cd00167">
    <property type="entry name" value="SANT"/>
    <property type="match status" value="1"/>
</dbReference>
<dbReference type="EMBL" id="KL198018">
    <property type="protein sequence ID" value="KDQ19732.1"/>
    <property type="molecule type" value="Genomic_DNA"/>
</dbReference>
<dbReference type="GO" id="GO:0070898">
    <property type="term" value="P:RNA polymerase III preinitiation complex assembly"/>
    <property type="evidence" value="ECO:0007669"/>
    <property type="project" value="TreeGrafter"/>
</dbReference>